<name>A0ABV1F8M6_9FIRM</name>
<protein>
    <recommendedName>
        <fullName evidence="14">Aspartokinase</fullName>
        <ecNumber evidence="14">2.7.2.4</ecNumber>
    </recommendedName>
</protein>
<dbReference type="InterPro" id="IPR041740">
    <property type="entry name" value="AKii-LysC-BS"/>
</dbReference>
<dbReference type="InterPro" id="IPR018042">
    <property type="entry name" value="Aspartate_kinase_CS"/>
</dbReference>
<dbReference type="InterPro" id="IPR001341">
    <property type="entry name" value="Asp_kinase"/>
</dbReference>
<dbReference type="InterPro" id="IPR002912">
    <property type="entry name" value="ACT_dom"/>
</dbReference>
<dbReference type="PROSITE" id="PS51671">
    <property type="entry name" value="ACT"/>
    <property type="match status" value="2"/>
</dbReference>
<evidence type="ECO:0000256" key="10">
    <source>
        <dbReference type="ARBA" id="ARBA00022840"/>
    </source>
</evidence>
<dbReference type="InterPro" id="IPR001048">
    <property type="entry name" value="Asp/Glu/Uridylate_kinase"/>
</dbReference>
<evidence type="ECO:0000256" key="5">
    <source>
        <dbReference type="ARBA" id="ARBA00010122"/>
    </source>
</evidence>
<keyword evidence="11" id="KW-0220">Diaminopimelate biosynthesis</keyword>
<accession>A0ABV1F8M6</accession>
<comment type="similarity">
    <text evidence="5 14">Belongs to the aspartokinase family.</text>
</comment>
<dbReference type="PIRSF" id="PIRSF000726">
    <property type="entry name" value="Asp_kin"/>
    <property type="match status" value="1"/>
</dbReference>
<evidence type="ECO:0000256" key="6">
    <source>
        <dbReference type="ARBA" id="ARBA00022605"/>
    </source>
</evidence>
<keyword evidence="12" id="KW-0457">Lysine biosynthesis</keyword>
<dbReference type="InterPro" id="IPR036393">
    <property type="entry name" value="AceGlu_kinase-like_sf"/>
</dbReference>
<evidence type="ECO:0000313" key="17">
    <source>
        <dbReference type="EMBL" id="MEQ2469661.1"/>
    </source>
</evidence>
<dbReference type="NCBIfam" id="NF005154">
    <property type="entry name" value="PRK06635.1-2"/>
    <property type="match status" value="1"/>
</dbReference>
<feature type="domain" description="ACT" evidence="16">
    <location>
        <begin position="263"/>
        <end position="337"/>
    </location>
</feature>
<evidence type="ECO:0000256" key="4">
    <source>
        <dbReference type="ARBA" id="ARBA00005139"/>
    </source>
</evidence>
<keyword evidence="7 14" id="KW-0808">Transferase</keyword>
<dbReference type="SUPFAM" id="SSF53633">
    <property type="entry name" value="Carbamate kinase-like"/>
    <property type="match status" value="1"/>
</dbReference>
<dbReference type="EC" id="2.7.2.4" evidence="14"/>
<keyword evidence="10" id="KW-0067">ATP-binding</keyword>
<dbReference type="Pfam" id="PF00696">
    <property type="entry name" value="AA_kinase"/>
    <property type="match status" value="1"/>
</dbReference>
<reference evidence="17 18" key="1">
    <citation type="submission" date="2024-03" db="EMBL/GenBank/DDBJ databases">
        <title>Human intestinal bacterial collection.</title>
        <authorList>
            <person name="Pauvert C."/>
            <person name="Hitch T.C.A."/>
            <person name="Clavel T."/>
        </authorList>
    </citation>
    <scope>NUCLEOTIDE SEQUENCE [LARGE SCALE GENOMIC DNA]</scope>
    <source>
        <strain evidence="17 18">CLA-JM-H38</strain>
    </source>
</reference>
<keyword evidence="6 15" id="KW-0028">Amino-acid biosynthesis</keyword>
<evidence type="ECO:0000256" key="15">
    <source>
        <dbReference type="RuleBase" id="RU004249"/>
    </source>
</evidence>
<dbReference type="PANTHER" id="PTHR21499">
    <property type="entry name" value="ASPARTATE KINASE"/>
    <property type="match status" value="1"/>
</dbReference>
<dbReference type="InterPro" id="IPR045865">
    <property type="entry name" value="ACT-like_dom_sf"/>
</dbReference>
<dbReference type="CDD" id="cd04913">
    <property type="entry name" value="ACT_AKii-LysC-BS-like_1"/>
    <property type="match status" value="1"/>
</dbReference>
<dbReference type="SUPFAM" id="SSF55021">
    <property type="entry name" value="ACT-like"/>
    <property type="match status" value="2"/>
</dbReference>
<gene>
    <name evidence="17" type="ORF">WMO39_04845</name>
</gene>
<dbReference type="InterPro" id="IPR005260">
    <property type="entry name" value="Asp_kin_monofn"/>
</dbReference>
<comment type="pathway">
    <text evidence="2 15">Amino-acid biosynthesis; L-lysine biosynthesis via DAP pathway; (S)-tetrahydrodipicolinate from L-aspartate: step 1/4.</text>
</comment>
<keyword evidence="9 14" id="KW-0418">Kinase</keyword>
<comment type="catalytic activity">
    <reaction evidence="13 14">
        <text>L-aspartate + ATP = 4-phospho-L-aspartate + ADP</text>
        <dbReference type="Rhea" id="RHEA:23776"/>
        <dbReference type="ChEBI" id="CHEBI:29991"/>
        <dbReference type="ChEBI" id="CHEBI:30616"/>
        <dbReference type="ChEBI" id="CHEBI:57535"/>
        <dbReference type="ChEBI" id="CHEBI:456216"/>
        <dbReference type="EC" id="2.7.2.4"/>
    </reaction>
</comment>
<evidence type="ECO:0000256" key="8">
    <source>
        <dbReference type="ARBA" id="ARBA00022741"/>
    </source>
</evidence>
<dbReference type="NCBIfam" id="TIGR00657">
    <property type="entry name" value="asp_kinases"/>
    <property type="match status" value="1"/>
</dbReference>
<comment type="pathway">
    <text evidence="3 15">Amino-acid biosynthesis; L-methionine biosynthesis via de novo pathway; L-homoserine from L-aspartate: step 1/3.</text>
</comment>
<dbReference type="NCBIfam" id="NF005155">
    <property type="entry name" value="PRK06635.1-4"/>
    <property type="match status" value="1"/>
</dbReference>
<evidence type="ECO:0000256" key="1">
    <source>
        <dbReference type="ARBA" id="ARBA00003121"/>
    </source>
</evidence>
<dbReference type="PANTHER" id="PTHR21499:SF3">
    <property type="entry name" value="ASPARTOKINASE"/>
    <property type="match status" value="1"/>
</dbReference>
<proteinExistence type="inferred from homology"/>
<dbReference type="Pfam" id="PF22468">
    <property type="entry name" value="ACT_9"/>
    <property type="match status" value="2"/>
</dbReference>
<evidence type="ECO:0000256" key="9">
    <source>
        <dbReference type="ARBA" id="ARBA00022777"/>
    </source>
</evidence>
<keyword evidence="18" id="KW-1185">Reference proteome</keyword>
<comment type="caution">
    <text evidence="17">The sequence shown here is derived from an EMBL/GenBank/DDBJ whole genome shotgun (WGS) entry which is preliminary data.</text>
</comment>
<dbReference type="Gene3D" id="3.40.1160.10">
    <property type="entry name" value="Acetylglutamate kinase-like"/>
    <property type="match status" value="1"/>
</dbReference>
<organism evidence="17 18">
    <name type="scientific">Ruminococcoides intestinale</name>
    <dbReference type="NCBI Taxonomy" id="3133162"/>
    <lineage>
        <taxon>Bacteria</taxon>
        <taxon>Bacillati</taxon>
        <taxon>Bacillota</taxon>
        <taxon>Clostridia</taxon>
        <taxon>Eubacteriales</taxon>
        <taxon>Oscillospiraceae</taxon>
        <taxon>Ruminococcoides</taxon>
    </lineage>
</organism>
<sequence>MSLIVQKFGGSSVANAERVMNVASIVTDTYAKGNDVVVVVSAQGDTTDDLIEKANEINPKASKREKDMLLAAGEQISISLLAMAIEKLGYHAVSLLGWQAGFNTTSAHTSARIRKVEPDRIKKELDKKNIVIVAGFQGISKYGDITTLGRGGSDTSAVAIAAAMHADLCQIFTDVEGVYTADPRKVKNAKKLQEISYDEMLELATLGAQVLNNRSVEMAKKYNIELEVLSSMTKASGTIVKEKTKMEKMLISGVAKDTDVARISVMGVPNIPGLAFKMFSKLSAKDINVDIILQSIGHDGKKDISFTVAKNRGEEAVALMKEYTENLGAEEILYDDKVAKISIVGAGMESHAGVATKMFEALYDAQVNIQMISTSEIKVSVLIDSADADKAVSAIHSKFFD</sequence>
<comment type="pathway">
    <text evidence="4 15">Amino-acid biosynthesis; L-threonine biosynthesis; L-threonine from L-aspartate: step 1/5.</text>
</comment>
<evidence type="ECO:0000256" key="13">
    <source>
        <dbReference type="ARBA" id="ARBA00047872"/>
    </source>
</evidence>
<evidence type="ECO:0000256" key="14">
    <source>
        <dbReference type="RuleBase" id="RU003448"/>
    </source>
</evidence>
<dbReference type="Proteomes" id="UP001490816">
    <property type="component" value="Unassembled WGS sequence"/>
</dbReference>
<evidence type="ECO:0000259" key="16">
    <source>
        <dbReference type="PROSITE" id="PS51671"/>
    </source>
</evidence>
<dbReference type="CDD" id="cd04261">
    <property type="entry name" value="AAK_AKii-LysC-BS"/>
    <property type="match status" value="1"/>
</dbReference>
<dbReference type="CDD" id="cd04923">
    <property type="entry name" value="ACT_AK-LysC-DapG-like_2"/>
    <property type="match status" value="1"/>
</dbReference>
<dbReference type="GO" id="GO:0004072">
    <property type="term" value="F:aspartate kinase activity"/>
    <property type="evidence" value="ECO:0007669"/>
    <property type="project" value="UniProtKB-EC"/>
</dbReference>
<dbReference type="EMBL" id="JBBMEZ010000010">
    <property type="protein sequence ID" value="MEQ2469661.1"/>
    <property type="molecule type" value="Genomic_DNA"/>
</dbReference>
<dbReference type="RefSeq" id="WP_015522647.1">
    <property type="nucleotide sequence ID" value="NZ_JBBMEZ010000010.1"/>
</dbReference>
<keyword evidence="8" id="KW-0547">Nucleotide-binding</keyword>
<evidence type="ECO:0000256" key="3">
    <source>
        <dbReference type="ARBA" id="ARBA00004986"/>
    </source>
</evidence>
<evidence type="ECO:0000256" key="12">
    <source>
        <dbReference type="ARBA" id="ARBA00023154"/>
    </source>
</evidence>
<dbReference type="PROSITE" id="PS00324">
    <property type="entry name" value="ASPARTOKINASE"/>
    <property type="match status" value="1"/>
</dbReference>
<evidence type="ECO:0000313" key="18">
    <source>
        <dbReference type="Proteomes" id="UP001490816"/>
    </source>
</evidence>
<dbReference type="InterPro" id="IPR054352">
    <property type="entry name" value="ACT_Aspartokinase"/>
</dbReference>
<evidence type="ECO:0000256" key="11">
    <source>
        <dbReference type="ARBA" id="ARBA00022915"/>
    </source>
</evidence>
<dbReference type="Gene3D" id="3.30.2130.10">
    <property type="entry name" value="VC0802-like"/>
    <property type="match status" value="1"/>
</dbReference>
<comment type="function">
    <text evidence="1">Catalyzes the phosphorylation of the beta-carboxyl group of aspartic acid with ATP to yield 4-phospho-L-aspartate, which is involved in the branched biosynthetic pathway leading to the biosynthesis of amino acids threonine, isoleucine and methionine.</text>
</comment>
<feature type="domain" description="ACT" evidence="16">
    <location>
        <begin position="343"/>
        <end position="401"/>
    </location>
</feature>
<evidence type="ECO:0000256" key="2">
    <source>
        <dbReference type="ARBA" id="ARBA00004766"/>
    </source>
</evidence>
<evidence type="ECO:0000256" key="7">
    <source>
        <dbReference type="ARBA" id="ARBA00022679"/>
    </source>
</evidence>
<dbReference type="NCBIfam" id="TIGR00656">
    <property type="entry name" value="asp_kin_monofn"/>
    <property type="match status" value="1"/>
</dbReference>